<feature type="domain" description="Metallo-beta-lactamase" evidence="1">
    <location>
        <begin position="29"/>
        <end position="220"/>
    </location>
</feature>
<dbReference type="AlphaFoldDB" id="A0A6P8IFL9"/>
<keyword evidence="2" id="KW-1185">Reference proteome</keyword>
<dbReference type="FunCoup" id="A0A6P8IFL9">
    <property type="interactions" value="530"/>
</dbReference>
<dbReference type="KEGG" id="aten:116300706"/>
<sequence>MEDDDFSLTQLENDIFLCKEKHYALEWNVANLWVVKGSKMDLVIDTGIGLWDLPQFLKRKGVIGDKPYQAVATHVHFDHSGGLYQFPEFAIHRAEAPAIQNGDQYEAASFMKKSHVAKPPSKDWSAKNYRVKAAQPTRLLDDGDIFDLGNRKLRVLHLPGHSRGSIALHEDQTRSLFTGDIIYDGPLMDFAPFSNVSHNIRSIEAILALAPTVDRVYPGHRGYFDGDTLKQLASDYLASASGCLHGVGAGCLKAATTVLIKGRNTNDVPAKCCYYSCCCCLVESLL</sequence>
<proteinExistence type="predicted"/>
<dbReference type="RefSeq" id="XP_031565482.1">
    <property type="nucleotide sequence ID" value="XM_031709622.1"/>
</dbReference>
<dbReference type="SUPFAM" id="SSF56281">
    <property type="entry name" value="Metallo-hydrolase/oxidoreductase"/>
    <property type="match status" value="1"/>
</dbReference>
<dbReference type="OrthoDB" id="17458at2759"/>
<evidence type="ECO:0000313" key="3">
    <source>
        <dbReference type="RefSeq" id="XP_031565482.1"/>
    </source>
</evidence>
<dbReference type="CDD" id="cd07712">
    <property type="entry name" value="MBLAC2-like_MBL-fold"/>
    <property type="match status" value="1"/>
</dbReference>
<dbReference type="InterPro" id="IPR036866">
    <property type="entry name" value="RibonucZ/Hydroxyglut_hydro"/>
</dbReference>
<dbReference type="InParanoid" id="A0A6P8IFL9"/>
<dbReference type="GeneID" id="116300706"/>
<evidence type="ECO:0000313" key="2">
    <source>
        <dbReference type="Proteomes" id="UP000515163"/>
    </source>
</evidence>
<dbReference type="PANTHER" id="PTHR42951">
    <property type="entry name" value="METALLO-BETA-LACTAMASE DOMAIN-CONTAINING"/>
    <property type="match status" value="1"/>
</dbReference>
<accession>A0A6P8IFL9</accession>
<dbReference type="SMART" id="SM00849">
    <property type="entry name" value="Lactamase_B"/>
    <property type="match status" value="1"/>
</dbReference>
<evidence type="ECO:0000259" key="1">
    <source>
        <dbReference type="SMART" id="SM00849"/>
    </source>
</evidence>
<organism evidence="2 3">
    <name type="scientific">Actinia tenebrosa</name>
    <name type="common">Australian red waratah sea anemone</name>
    <dbReference type="NCBI Taxonomy" id="6105"/>
    <lineage>
        <taxon>Eukaryota</taxon>
        <taxon>Metazoa</taxon>
        <taxon>Cnidaria</taxon>
        <taxon>Anthozoa</taxon>
        <taxon>Hexacorallia</taxon>
        <taxon>Actiniaria</taxon>
        <taxon>Actiniidae</taxon>
        <taxon>Actinia</taxon>
    </lineage>
</organism>
<dbReference type="Pfam" id="PF00753">
    <property type="entry name" value="Lactamase_B"/>
    <property type="match status" value="1"/>
</dbReference>
<reference evidence="3" key="1">
    <citation type="submission" date="2025-08" db="UniProtKB">
        <authorList>
            <consortium name="RefSeq"/>
        </authorList>
    </citation>
    <scope>IDENTIFICATION</scope>
    <source>
        <tissue evidence="3">Tentacle</tissue>
    </source>
</reference>
<gene>
    <name evidence="3" type="primary">LOC116300706</name>
</gene>
<dbReference type="Gene3D" id="3.60.15.10">
    <property type="entry name" value="Ribonuclease Z/Hydroxyacylglutathione hydrolase-like"/>
    <property type="match status" value="1"/>
</dbReference>
<dbReference type="Proteomes" id="UP000515163">
    <property type="component" value="Unplaced"/>
</dbReference>
<dbReference type="PANTHER" id="PTHR42951:SF4">
    <property type="entry name" value="ACYL-COENZYME A THIOESTERASE MBLAC2"/>
    <property type="match status" value="1"/>
</dbReference>
<name>A0A6P8IFL9_ACTTE</name>
<dbReference type="InterPro" id="IPR001279">
    <property type="entry name" value="Metallo-B-lactamas"/>
</dbReference>
<dbReference type="InterPro" id="IPR050855">
    <property type="entry name" value="NDM-1-like"/>
</dbReference>
<protein>
    <submittedName>
        <fullName evidence="3">Metallo-beta-lactamase domain-containing protein 2-like</fullName>
    </submittedName>
</protein>